<keyword evidence="3" id="KW-0813">Transport</keyword>
<gene>
    <name evidence="11" type="primary">cysU-2</name>
    <name evidence="11" type="ORF">GlitD10_1925</name>
</gene>
<keyword evidence="7 9" id="KW-0472">Membrane</keyword>
<feature type="transmembrane region" description="Helical" evidence="9">
    <location>
        <begin position="7"/>
        <end position="26"/>
    </location>
</feature>
<dbReference type="InterPro" id="IPR000515">
    <property type="entry name" value="MetI-like"/>
</dbReference>
<keyword evidence="12" id="KW-1185">Reference proteome</keyword>
<evidence type="ECO:0000256" key="4">
    <source>
        <dbReference type="ARBA" id="ARBA00022692"/>
    </source>
</evidence>
<name>A0A1J0AEC5_9CYAN</name>
<dbReference type="Proteomes" id="UP000180235">
    <property type="component" value="Chromosome"/>
</dbReference>
<keyword evidence="4 9" id="KW-0812">Transmembrane</keyword>
<dbReference type="KEGG" id="glt:GlitD10_1925"/>
<dbReference type="AlphaFoldDB" id="A0A1J0AEC5"/>
<accession>A0A1J0AEC5</accession>
<comment type="subunit">
    <text evidence="2">The complex is composed of two ATP-binding proteins (CysA), two transmembrane proteins (CysT and CysW) and a solute-binding protein (CysP).</text>
</comment>
<evidence type="ECO:0000256" key="2">
    <source>
        <dbReference type="ARBA" id="ARBA00011779"/>
    </source>
</evidence>
<dbReference type="GO" id="GO:0015419">
    <property type="term" value="F:ABC-type sulfate transporter activity"/>
    <property type="evidence" value="ECO:0007669"/>
    <property type="project" value="InterPro"/>
</dbReference>
<dbReference type="CDD" id="cd06261">
    <property type="entry name" value="TM_PBP2"/>
    <property type="match status" value="1"/>
</dbReference>
<feature type="transmembrane region" description="Helical" evidence="9">
    <location>
        <begin position="109"/>
        <end position="131"/>
    </location>
</feature>
<evidence type="ECO:0000313" key="11">
    <source>
        <dbReference type="EMBL" id="APB34251.1"/>
    </source>
</evidence>
<evidence type="ECO:0000256" key="8">
    <source>
        <dbReference type="ARBA" id="ARBA00025323"/>
    </source>
</evidence>
<organism evidence="11 12">
    <name type="scientific">Gloeomargarita lithophora Alchichica-D10</name>
    <dbReference type="NCBI Taxonomy" id="1188229"/>
    <lineage>
        <taxon>Bacteria</taxon>
        <taxon>Bacillati</taxon>
        <taxon>Cyanobacteriota</taxon>
        <taxon>Cyanophyceae</taxon>
        <taxon>Gloeomargaritales</taxon>
        <taxon>Gloeomargaritaceae</taxon>
        <taxon>Gloeomargarita</taxon>
    </lineage>
</organism>
<evidence type="ECO:0000256" key="1">
    <source>
        <dbReference type="ARBA" id="ARBA00004141"/>
    </source>
</evidence>
<sequence>MLENPGYLVIILLIPTVALIGKSLTTTPSEFWRIATDKVALSAYEVSVVTSLGAALLNGPAGLLIAWVLVRYEFPGRRYVDALVDLPFALPTSVAGLTLATVYSEKGWLGSLLAPLGVFVALVFISLPFVVRTVQPLLQEM</sequence>
<keyword evidence="5 9" id="KW-1133">Transmembrane helix</keyword>
<feature type="transmembrane region" description="Helical" evidence="9">
    <location>
        <begin position="46"/>
        <end position="70"/>
    </location>
</feature>
<feature type="domain" description="ABC transmembrane type-1" evidence="10">
    <location>
        <begin position="44"/>
        <end position="141"/>
    </location>
</feature>
<evidence type="ECO:0000256" key="7">
    <source>
        <dbReference type="ARBA" id="ARBA00023136"/>
    </source>
</evidence>
<proteinExistence type="predicted"/>
<reference evidence="11 12" key="1">
    <citation type="submission" date="2016-10" db="EMBL/GenBank/DDBJ databases">
        <title>Description of Gloeomargarita lithophora gen. nov., sp. nov., a thylakoid-bearing basal-branching cyanobacterium with intracellular carbonates, and proposal for Gloeomargaritales ord. nov.</title>
        <authorList>
            <person name="Moreira D."/>
            <person name="Tavera R."/>
            <person name="Benzerara K."/>
            <person name="Skouri-Panet F."/>
            <person name="Couradeau E."/>
            <person name="Gerard E."/>
            <person name="Loussert C."/>
            <person name="Novelo E."/>
            <person name="Zivanovic Y."/>
            <person name="Lopez-Garcia P."/>
        </authorList>
    </citation>
    <scope>NUCLEOTIDE SEQUENCE [LARGE SCALE GENOMIC DNA]</scope>
    <source>
        <strain evidence="11 12">D10</strain>
    </source>
</reference>
<dbReference type="SUPFAM" id="SSF161098">
    <property type="entry name" value="MetI-like"/>
    <property type="match status" value="1"/>
</dbReference>
<dbReference type="Gene3D" id="1.10.3720.10">
    <property type="entry name" value="MetI-like"/>
    <property type="match status" value="1"/>
</dbReference>
<dbReference type="STRING" id="1188229.GlitD10_1925"/>
<protein>
    <submittedName>
        <fullName evidence="11">Sulfate ABC transporter inner membrane subunit CysT sulfate ABC transporter inner membrane protein</fullName>
    </submittedName>
</protein>
<dbReference type="GO" id="GO:0005886">
    <property type="term" value="C:plasma membrane"/>
    <property type="evidence" value="ECO:0007669"/>
    <property type="project" value="TreeGrafter"/>
</dbReference>
<comment type="function">
    <text evidence="8">Part of the ABC transporter complex CysAWTP (TC 3.A.1.6.1) involved in sulfate/thiosulfate import. Probably responsible for the translocation of the substrate across the membrane.</text>
</comment>
<feature type="transmembrane region" description="Helical" evidence="9">
    <location>
        <begin position="82"/>
        <end position="103"/>
    </location>
</feature>
<evidence type="ECO:0000256" key="6">
    <source>
        <dbReference type="ARBA" id="ARBA00023032"/>
    </source>
</evidence>
<evidence type="ECO:0000256" key="5">
    <source>
        <dbReference type="ARBA" id="ARBA00022989"/>
    </source>
</evidence>
<dbReference type="InterPro" id="IPR005667">
    <property type="entry name" value="Sulph_transpt2"/>
</dbReference>
<dbReference type="InterPro" id="IPR035906">
    <property type="entry name" value="MetI-like_sf"/>
</dbReference>
<dbReference type="PROSITE" id="PS50928">
    <property type="entry name" value="ABC_TM1"/>
    <property type="match status" value="1"/>
</dbReference>
<evidence type="ECO:0000313" key="12">
    <source>
        <dbReference type="Proteomes" id="UP000180235"/>
    </source>
</evidence>
<evidence type="ECO:0000259" key="10">
    <source>
        <dbReference type="PROSITE" id="PS50928"/>
    </source>
</evidence>
<dbReference type="EMBL" id="CP017675">
    <property type="protein sequence ID" value="APB34251.1"/>
    <property type="molecule type" value="Genomic_DNA"/>
</dbReference>
<dbReference type="PANTHER" id="PTHR30406">
    <property type="entry name" value="SULFATE TRANSPORT SYSTEM PERMEASE PROTEIN"/>
    <property type="match status" value="1"/>
</dbReference>
<evidence type="ECO:0000256" key="3">
    <source>
        <dbReference type="ARBA" id="ARBA00022448"/>
    </source>
</evidence>
<dbReference type="RefSeq" id="WP_216634550.1">
    <property type="nucleotide sequence ID" value="NZ_CP017675.1"/>
</dbReference>
<evidence type="ECO:0000256" key="9">
    <source>
        <dbReference type="SAM" id="Phobius"/>
    </source>
</evidence>
<dbReference type="PANTHER" id="PTHR30406:SF8">
    <property type="entry name" value="SULFATE TRANSPORT SYSTEM PERMEASE PROTEIN CYST"/>
    <property type="match status" value="1"/>
</dbReference>
<keyword evidence="6" id="KW-0764">Sulfate transport</keyword>
<comment type="subcellular location">
    <subcellularLocation>
        <location evidence="1">Membrane</location>
        <topology evidence="1">Multi-pass membrane protein</topology>
    </subcellularLocation>
</comment>